<accession>A0A182XT47</accession>
<evidence type="ECO:0000313" key="1">
    <source>
        <dbReference type="EnsemblMetazoa" id="AQUA014997-PA"/>
    </source>
</evidence>
<evidence type="ECO:0000313" key="2">
    <source>
        <dbReference type="Proteomes" id="UP000076407"/>
    </source>
</evidence>
<dbReference type="AlphaFoldDB" id="A0A182XT47"/>
<proteinExistence type="predicted"/>
<sequence length="37" mass="4275">MCFDATTIIVCVYLTHYYQQHDDSLISVVKKQAKKAL</sequence>
<dbReference type="VEuPathDB" id="VectorBase:AQUA014997"/>
<organism evidence="1 2">
    <name type="scientific">Anopheles quadriannulatus</name>
    <name type="common">Mosquito</name>
    <dbReference type="NCBI Taxonomy" id="34691"/>
    <lineage>
        <taxon>Eukaryota</taxon>
        <taxon>Metazoa</taxon>
        <taxon>Ecdysozoa</taxon>
        <taxon>Arthropoda</taxon>
        <taxon>Hexapoda</taxon>
        <taxon>Insecta</taxon>
        <taxon>Pterygota</taxon>
        <taxon>Neoptera</taxon>
        <taxon>Endopterygota</taxon>
        <taxon>Diptera</taxon>
        <taxon>Nematocera</taxon>
        <taxon>Culicoidea</taxon>
        <taxon>Culicidae</taxon>
        <taxon>Anophelinae</taxon>
        <taxon>Anopheles</taxon>
    </lineage>
</organism>
<dbReference type="Proteomes" id="UP000076407">
    <property type="component" value="Unassembled WGS sequence"/>
</dbReference>
<dbReference type="EnsemblMetazoa" id="AQUA014997-RA">
    <property type="protein sequence ID" value="AQUA014997-PA"/>
    <property type="gene ID" value="AQUA014997"/>
</dbReference>
<name>A0A182XT47_ANOQN</name>
<protein>
    <submittedName>
        <fullName evidence="1">Uncharacterized protein</fullName>
    </submittedName>
</protein>
<reference evidence="1" key="1">
    <citation type="submission" date="2020-05" db="UniProtKB">
        <authorList>
            <consortium name="EnsemblMetazoa"/>
        </authorList>
    </citation>
    <scope>IDENTIFICATION</scope>
    <source>
        <strain evidence="1">SANGQUA</strain>
    </source>
</reference>
<keyword evidence="2" id="KW-1185">Reference proteome</keyword>